<gene>
    <name evidence="8" type="ORF">H206_03318</name>
</gene>
<protein>
    <submittedName>
        <fullName evidence="8">Acetolactate synthase-1/2/3 large subunit</fullName>
        <ecNumber evidence="8">2.2.1.6</ecNumber>
    </submittedName>
</protein>
<dbReference type="CDD" id="cd07035">
    <property type="entry name" value="TPP_PYR_POX_like"/>
    <property type="match status" value="1"/>
</dbReference>
<name>A0A444J031_9BACT</name>
<sequence length="568" mass="61642">MNTAEMIVEVLGRTGVKYMFGIPGGAIEDLNTALYKNSYGIIPIVTKHEEGAAFMADGYARLSGKLGVCYSTSGPGATNLITGLAFSYVDQIPILALTGQVATSLFGKGALQESGPEQIDLMKIFSSITKYSRMLMSENRSQYMLQKAIRLALSNPGGPVHLNMPADIMKRSVPFQELSLFPTKGKTRLFDAEHVDKIAETLVNAQHPAIIAGWGVYLSQAMPELLDLAELLQIPVATSPKGKGVFPESHELSLGVLGFAGSPVAEEYIITDDIDVIFAVGTSFSEMMTNGWDEHIRPSRDLIHLDVDAEKIGKNYPTSLPMEGDAKINLKKIFKAVQRIIESGGLAKKKRNKPVLPKKKPVKKEKMASSGNLYHPAQLIIDIQEKFPKDTIFFADAGTAMAWTVHYMTIDQPASFFASLGYASMGYAVAAPVGAGLAAPDHPVVAIVGDGSFLMNGFEVATAVNYKVPVTWVILNNAMLGMVYHGRRLYKKAVPDAMEPCFQRVDYVKIAEGLGARGIHLDANTPLSDSLVEDILTAQVPTVLDVWIDDQAVPPIHGRIKSMDTHFA</sequence>
<keyword evidence="9" id="KW-1185">Reference proteome</keyword>
<evidence type="ECO:0000313" key="8">
    <source>
        <dbReference type="EMBL" id="RWX46300.1"/>
    </source>
</evidence>
<dbReference type="SUPFAM" id="SSF52518">
    <property type="entry name" value="Thiamin diphosphate-binding fold (THDP-binding)"/>
    <property type="match status" value="2"/>
</dbReference>
<reference evidence="8 9" key="1">
    <citation type="submission" date="2017-01" db="EMBL/GenBank/DDBJ databases">
        <title>The cable genome- insights into the physiology and evolution of filamentous bacteria capable of sulfide oxidation via long distance electron transfer.</title>
        <authorList>
            <person name="Schreiber L."/>
            <person name="Bjerg J.T."/>
            <person name="Boggild A."/>
            <person name="Van De Vossenberg J."/>
            <person name="Meysman F."/>
            <person name="Nielsen L.P."/>
            <person name="Schramm A."/>
            <person name="Kjeldsen K.U."/>
        </authorList>
    </citation>
    <scope>NUCLEOTIDE SEQUENCE [LARGE SCALE GENOMIC DNA]</scope>
    <source>
        <strain evidence="8">MCF</strain>
    </source>
</reference>
<comment type="caution">
    <text evidence="8">The sequence shown here is derived from an EMBL/GenBank/DDBJ whole genome shotgun (WGS) entry which is preliminary data.</text>
</comment>
<evidence type="ECO:0000256" key="1">
    <source>
        <dbReference type="ARBA" id="ARBA00001964"/>
    </source>
</evidence>
<dbReference type="InterPro" id="IPR011766">
    <property type="entry name" value="TPP_enzyme_TPP-bd"/>
</dbReference>
<dbReference type="InterPro" id="IPR045229">
    <property type="entry name" value="TPP_enz"/>
</dbReference>
<feature type="domain" description="Thiamine pyrophosphate enzyme TPP-binding" evidence="6">
    <location>
        <begin position="396"/>
        <end position="546"/>
    </location>
</feature>
<dbReference type="FunFam" id="3.40.50.970:FF:000007">
    <property type="entry name" value="Acetolactate synthase"/>
    <property type="match status" value="1"/>
</dbReference>
<feature type="domain" description="Thiamine pyrophosphate enzyme N-terminal TPP-binding" evidence="7">
    <location>
        <begin position="1"/>
        <end position="113"/>
    </location>
</feature>
<dbReference type="PANTHER" id="PTHR18968:SF13">
    <property type="entry name" value="ACETOLACTATE SYNTHASE CATALYTIC SUBUNIT, MITOCHONDRIAL"/>
    <property type="match status" value="1"/>
</dbReference>
<dbReference type="InterPro" id="IPR000399">
    <property type="entry name" value="TPP-bd_CS"/>
</dbReference>
<dbReference type="InterPro" id="IPR012001">
    <property type="entry name" value="Thiamin_PyroP_enz_TPP-bd_dom"/>
</dbReference>
<dbReference type="InterPro" id="IPR012000">
    <property type="entry name" value="Thiamin_PyroP_enz_cen_dom"/>
</dbReference>
<dbReference type="SUPFAM" id="SSF52467">
    <property type="entry name" value="DHS-like NAD/FAD-binding domain"/>
    <property type="match status" value="1"/>
</dbReference>
<keyword evidence="3 4" id="KW-0786">Thiamine pyrophosphate</keyword>
<evidence type="ECO:0000259" key="7">
    <source>
        <dbReference type="Pfam" id="PF02776"/>
    </source>
</evidence>
<evidence type="ECO:0000256" key="4">
    <source>
        <dbReference type="RuleBase" id="RU362132"/>
    </source>
</evidence>
<dbReference type="EC" id="2.2.1.6" evidence="8"/>
<dbReference type="GO" id="GO:0050660">
    <property type="term" value="F:flavin adenine dinucleotide binding"/>
    <property type="evidence" value="ECO:0007669"/>
    <property type="project" value="TreeGrafter"/>
</dbReference>
<proteinExistence type="inferred from homology"/>
<dbReference type="Gene3D" id="3.40.50.970">
    <property type="match status" value="2"/>
</dbReference>
<dbReference type="Pfam" id="PF02776">
    <property type="entry name" value="TPP_enzyme_N"/>
    <property type="match status" value="1"/>
</dbReference>
<comment type="cofactor">
    <cofactor evidence="1">
        <name>thiamine diphosphate</name>
        <dbReference type="ChEBI" id="CHEBI:58937"/>
    </cofactor>
</comment>
<dbReference type="CDD" id="cd00568">
    <property type="entry name" value="TPP_enzymes"/>
    <property type="match status" value="1"/>
</dbReference>
<evidence type="ECO:0000256" key="2">
    <source>
        <dbReference type="ARBA" id="ARBA00007812"/>
    </source>
</evidence>
<dbReference type="PANTHER" id="PTHR18968">
    <property type="entry name" value="THIAMINE PYROPHOSPHATE ENZYMES"/>
    <property type="match status" value="1"/>
</dbReference>
<dbReference type="GO" id="GO:0003984">
    <property type="term" value="F:acetolactate synthase activity"/>
    <property type="evidence" value="ECO:0007669"/>
    <property type="project" value="UniProtKB-EC"/>
</dbReference>
<feature type="domain" description="Thiamine pyrophosphate enzyme central" evidence="5">
    <location>
        <begin position="195"/>
        <end position="332"/>
    </location>
</feature>
<dbReference type="AlphaFoldDB" id="A0A444J031"/>
<evidence type="ECO:0000256" key="3">
    <source>
        <dbReference type="ARBA" id="ARBA00023052"/>
    </source>
</evidence>
<dbReference type="InterPro" id="IPR029061">
    <property type="entry name" value="THDP-binding"/>
</dbReference>
<dbReference type="EMBL" id="MTKO01000066">
    <property type="protein sequence ID" value="RWX46300.1"/>
    <property type="molecule type" value="Genomic_DNA"/>
</dbReference>
<dbReference type="GO" id="GO:0000287">
    <property type="term" value="F:magnesium ion binding"/>
    <property type="evidence" value="ECO:0007669"/>
    <property type="project" value="InterPro"/>
</dbReference>
<evidence type="ECO:0000313" key="9">
    <source>
        <dbReference type="Proteomes" id="UP000287853"/>
    </source>
</evidence>
<dbReference type="GO" id="GO:0030976">
    <property type="term" value="F:thiamine pyrophosphate binding"/>
    <property type="evidence" value="ECO:0007669"/>
    <property type="project" value="InterPro"/>
</dbReference>
<dbReference type="GO" id="GO:0009097">
    <property type="term" value="P:isoleucine biosynthetic process"/>
    <property type="evidence" value="ECO:0007669"/>
    <property type="project" value="TreeGrafter"/>
</dbReference>
<dbReference type="Pfam" id="PF02775">
    <property type="entry name" value="TPP_enzyme_C"/>
    <property type="match status" value="1"/>
</dbReference>
<dbReference type="GO" id="GO:0009099">
    <property type="term" value="P:L-valine biosynthetic process"/>
    <property type="evidence" value="ECO:0007669"/>
    <property type="project" value="TreeGrafter"/>
</dbReference>
<dbReference type="Proteomes" id="UP000287853">
    <property type="component" value="Unassembled WGS sequence"/>
</dbReference>
<dbReference type="InterPro" id="IPR029035">
    <property type="entry name" value="DHS-like_NAD/FAD-binding_dom"/>
</dbReference>
<dbReference type="GO" id="GO:0005948">
    <property type="term" value="C:acetolactate synthase complex"/>
    <property type="evidence" value="ECO:0007669"/>
    <property type="project" value="TreeGrafter"/>
</dbReference>
<accession>A0A444J031</accession>
<organism evidence="8 9">
    <name type="scientific">Candidatus Electrothrix aarhusensis</name>
    <dbReference type="NCBI Taxonomy" id="1859131"/>
    <lineage>
        <taxon>Bacteria</taxon>
        <taxon>Pseudomonadati</taxon>
        <taxon>Thermodesulfobacteriota</taxon>
        <taxon>Desulfobulbia</taxon>
        <taxon>Desulfobulbales</taxon>
        <taxon>Desulfobulbaceae</taxon>
        <taxon>Candidatus Electrothrix</taxon>
    </lineage>
</organism>
<evidence type="ECO:0000259" key="6">
    <source>
        <dbReference type="Pfam" id="PF02775"/>
    </source>
</evidence>
<keyword evidence="8" id="KW-0808">Transferase</keyword>
<dbReference type="Pfam" id="PF00205">
    <property type="entry name" value="TPP_enzyme_M"/>
    <property type="match status" value="1"/>
</dbReference>
<evidence type="ECO:0000259" key="5">
    <source>
        <dbReference type="Pfam" id="PF00205"/>
    </source>
</evidence>
<comment type="similarity">
    <text evidence="2 4">Belongs to the TPP enzyme family.</text>
</comment>
<dbReference type="Gene3D" id="3.40.50.1220">
    <property type="entry name" value="TPP-binding domain"/>
    <property type="match status" value="1"/>
</dbReference>
<dbReference type="PROSITE" id="PS00187">
    <property type="entry name" value="TPP_ENZYMES"/>
    <property type="match status" value="1"/>
</dbReference>